<name>A0A7T9UG73_9GAMM</name>
<dbReference type="RefSeq" id="WP_004998626.1">
    <property type="nucleotide sequence ID" value="NZ_BKWV01000004.1"/>
</dbReference>
<accession>A0A7T9UG73</accession>
<dbReference type="GeneID" id="66212993"/>
<feature type="transmembrane region" description="Helical" evidence="2">
    <location>
        <begin position="20"/>
        <end position="41"/>
    </location>
</feature>
<keyword evidence="2" id="KW-1133">Transmembrane helix</keyword>
<proteinExistence type="predicted"/>
<evidence type="ECO:0000313" key="3">
    <source>
        <dbReference type="EMBL" id="QQT85274.1"/>
    </source>
</evidence>
<keyword evidence="2" id="KW-0812">Transmembrane</keyword>
<evidence type="ECO:0000256" key="1">
    <source>
        <dbReference type="SAM" id="MobiDB-lite"/>
    </source>
</evidence>
<evidence type="ECO:0000256" key="2">
    <source>
        <dbReference type="SAM" id="Phobius"/>
    </source>
</evidence>
<dbReference type="EMBL" id="CP068176">
    <property type="protein sequence ID" value="QQT85274.1"/>
    <property type="molecule type" value="Genomic_DNA"/>
</dbReference>
<feature type="transmembrane region" description="Helical" evidence="2">
    <location>
        <begin position="150"/>
        <end position="171"/>
    </location>
</feature>
<gene>
    <name evidence="3" type="ORF">I6I53_10100</name>
</gene>
<dbReference type="InterPro" id="IPR005625">
    <property type="entry name" value="PepSY-ass_TM"/>
</dbReference>
<dbReference type="Pfam" id="PF03929">
    <property type="entry name" value="PepSY_TM"/>
    <property type="match status" value="1"/>
</dbReference>
<feature type="transmembrane region" description="Helical" evidence="2">
    <location>
        <begin position="376"/>
        <end position="398"/>
    </location>
</feature>
<keyword evidence="2" id="KW-0472">Membrane</keyword>
<dbReference type="PANTHER" id="PTHR34219">
    <property type="entry name" value="IRON-REGULATED INNER MEMBRANE PROTEIN-RELATED"/>
    <property type="match status" value="1"/>
</dbReference>
<feature type="transmembrane region" description="Helical" evidence="2">
    <location>
        <begin position="192"/>
        <end position="222"/>
    </location>
</feature>
<dbReference type="PANTHER" id="PTHR34219:SF4">
    <property type="entry name" value="PEPSY DOMAIN-CONTAINING PROTEIN"/>
    <property type="match status" value="1"/>
</dbReference>
<feature type="transmembrane region" description="Helical" evidence="2">
    <location>
        <begin position="477"/>
        <end position="494"/>
    </location>
</feature>
<feature type="transmembrane region" description="Helical" evidence="2">
    <location>
        <begin position="514"/>
        <end position="535"/>
    </location>
</feature>
<reference evidence="3 4" key="1">
    <citation type="submission" date="2021-01" db="EMBL/GenBank/DDBJ databases">
        <title>FDA dAtabase for Regulatory Grade micrObial Sequences (FDA-ARGOS): Supporting development and validation of Infectious Disease Dx tests.</title>
        <authorList>
            <person name="Sproer C."/>
            <person name="Gronow S."/>
            <person name="Severitt S."/>
            <person name="Schroder I."/>
            <person name="Tallon L."/>
            <person name="Sadzewicz L."/>
            <person name="Zhao X."/>
            <person name="Boylan J."/>
            <person name="Ott S."/>
            <person name="Bowen H."/>
            <person name="Vavikolanu K."/>
            <person name="Mehta A."/>
            <person name="Aluvathingal J."/>
            <person name="Nadendla S."/>
            <person name="Lowell S."/>
            <person name="Myers T."/>
            <person name="Yan Y."/>
            <person name="Sichtig H."/>
        </authorList>
    </citation>
    <scope>NUCLEOTIDE SEQUENCE [LARGE SCALE GENOMIC DNA]</scope>
    <source>
        <strain evidence="3 4">FDAARGOS_1096</strain>
    </source>
</reference>
<protein>
    <submittedName>
        <fullName evidence="3">PepSY domain-containing protein</fullName>
    </submittedName>
</protein>
<feature type="region of interest" description="Disordered" evidence="1">
    <location>
        <begin position="244"/>
        <end position="275"/>
    </location>
</feature>
<dbReference type="Proteomes" id="UP000595320">
    <property type="component" value="Chromosome"/>
</dbReference>
<sequence>MRIDNKKESVRQSMSWLHTWSSLILGWLLYAIFVTGTLSFFQNEISIWMKPELHQSLNNHNPVQQTELALNYLQEHAPNAAAWTINLPNDRQTTLELSWPKQGSGGENRRGGERRTLDAVTGEEIHVRKTQGGSFLYRFHFELYAMPRTWARWIVGIATMFMLVAIISGIITHKKIFKDFFTFRPKKGQRSWLDAHNATAVIALPFHIMITFSGLLLLMYMLMPWGITAAYQQNRDGFIADLRSQGKPPQAAVRNEDRQRNRSREHRKSDQSSQPLAFTQIEDITPFIQKARQEFEDIPLSSMTIKNPNTKRAEIELRAAYSQSLLKRGSAETVSFNLSSGKVIEPEYRATTVAREVYSVLTTLHVGRGAESLLRWLLFLSGILGTIMIATGLILWVVKRLPERKKLGSTPFGHRCVEVTNIAAIAGLPLAIGCYFWINRLLPLQLETRTLWEIRCFFIVWLLSFIHAALRPTRQAWLEQLFITTLLFILIPILNPLTGGRGLWSSIYHEQWTVASFDLMSLALAVVFLICFIKVKNKPAPISKQQVQGGTCL</sequence>
<organism evidence="3 4">
    <name type="scientific">Acinetobacter ursingii</name>
    <dbReference type="NCBI Taxonomy" id="108980"/>
    <lineage>
        <taxon>Bacteria</taxon>
        <taxon>Pseudomonadati</taxon>
        <taxon>Pseudomonadota</taxon>
        <taxon>Gammaproteobacteria</taxon>
        <taxon>Moraxellales</taxon>
        <taxon>Moraxellaceae</taxon>
        <taxon>Acinetobacter</taxon>
    </lineage>
</organism>
<feature type="compositionally biased region" description="Basic and acidic residues" evidence="1">
    <location>
        <begin position="254"/>
        <end position="270"/>
    </location>
</feature>
<feature type="transmembrane region" description="Helical" evidence="2">
    <location>
        <begin position="450"/>
        <end position="470"/>
    </location>
</feature>
<evidence type="ECO:0000313" key="4">
    <source>
        <dbReference type="Proteomes" id="UP000595320"/>
    </source>
</evidence>
<dbReference type="AlphaFoldDB" id="A0A7T9UG73"/>
<feature type="transmembrane region" description="Helical" evidence="2">
    <location>
        <begin position="419"/>
        <end position="438"/>
    </location>
</feature>